<dbReference type="PANTHER" id="PTHR35910:SF1">
    <property type="entry name" value="2EXR DOMAIN-CONTAINING PROTEIN"/>
    <property type="match status" value="1"/>
</dbReference>
<evidence type="ECO:0000259" key="2">
    <source>
        <dbReference type="Pfam" id="PF20150"/>
    </source>
</evidence>
<evidence type="ECO:0000313" key="3">
    <source>
        <dbReference type="EMBL" id="KAK8037725.1"/>
    </source>
</evidence>
<organism evidence="3 4">
    <name type="scientific">Apiospora marii</name>
    <dbReference type="NCBI Taxonomy" id="335849"/>
    <lineage>
        <taxon>Eukaryota</taxon>
        <taxon>Fungi</taxon>
        <taxon>Dikarya</taxon>
        <taxon>Ascomycota</taxon>
        <taxon>Pezizomycotina</taxon>
        <taxon>Sordariomycetes</taxon>
        <taxon>Xylariomycetidae</taxon>
        <taxon>Amphisphaeriales</taxon>
        <taxon>Apiosporaceae</taxon>
        <taxon>Apiospora</taxon>
    </lineage>
</organism>
<comment type="caution">
    <text evidence="3">The sequence shown here is derived from an EMBL/GenBank/DDBJ whole genome shotgun (WGS) entry which is preliminary data.</text>
</comment>
<dbReference type="EMBL" id="JAQQWI010000002">
    <property type="protein sequence ID" value="KAK8037725.1"/>
    <property type="molecule type" value="Genomic_DNA"/>
</dbReference>
<sequence>MQLPGEIRNMIWELSLPTDRVLVISAHGYYVHALPPPAIAWVCGESRALALRHGRPYALFDAPVPLLRYPRRLHQGPKTWTWFSPARDRVLLALMRDTENIRHVRDGLGALLLDARHLLVQSDCFYRRMAHLFHAETMMQNHVELILASFPNARTVGVVRACFNIMPLGDGDQERTGEGEERLEAPRRPLYSYRPMHSYALWKTGARIRLLSDPAHIRAVQEVQAQRTALCTCRCGSDNGSDGDGDDNGSSNRGSEKSPHLWQPPIQKPTQFSSHRNPYHRRHCHDHGLVDLWSPATPHDGTWELWRVMKIWVTARDSMTPRAGPALLPGYPNLDKLPGDRRAWIDSVADQAPHVYFAEMVFHGNGYMAASALPDCVAEAVAARGGRGEDGCGLLGGTTGLGVELLMQI</sequence>
<dbReference type="PANTHER" id="PTHR35910">
    <property type="entry name" value="2EXR DOMAIN-CONTAINING PROTEIN"/>
    <property type="match status" value="1"/>
</dbReference>
<proteinExistence type="predicted"/>
<evidence type="ECO:0000256" key="1">
    <source>
        <dbReference type="SAM" id="MobiDB-lite"/>
    </source>
</evidence>
<evidence type="ECO:0000313" key="4">
    <source>
        <dbReference type="Proteomes" id="UP001396898"/>
    </source>
</evidence>
<keyword evidence="4" id="KW-1185">Reference proteome</keyword>
<dbReference type="InterPro" id="IPR045518">
    <property type="entry name" value="2EXR"/>
</dbReference>
<gene>
    <name evidence="3" type="ORF">PG991_001071</name>
</gene>
<dbReference type="Pfam" id="PF20150">
    <property type="entry name" value="2EXR"/>
    <property type="match status" value="1"/>
</dbReference>
<dbReference type="Proteomes" id="UP001396898">
    <property type="component" value="Unassembled WGS sequence"/>
</dbReference>
<reference evidence="3 4" key="1">
    <citation type="submission" date="2023-01" db="EMBL/GenBank/DDBJ databases">
        <title>Analysis of 21 Apiospora genomes using comparative genomics revels a genus with tremendous synthesis potential of carbohydrate active enzymes and secondary metabolites.</title>
        <authorList>
            <person name="Sorensen T."/>
        </authorList>
    </citation>
    <scope>NUCLEOTIDE SEQUENCE [LARGE SCALE GENOMIC DNA]</scope>
    <source>
        <strain evidence="3 4">CBS 20057</strain>
    </source>
</reference>
<protein>
    <recommendedName>
        <fullName evidence="2">2EXR domain-containing protein</fullName>
    </recommendedName>
</protein>
<feature type="domain" description="2EXR" evidence="2">
    <location>
        <begin position="2"/>
        <end position="89"/>
    </location>
</feature>
<accession>A0ABR1STR7</accession>
<name>A0ABR1STR7_9PEZI</name>
<feature type="region of interest" description="Disordered" evidence="1">
    <location>
        <begin position="237"/>
        <end position="279"/>
    </location>
</feature>